<protein>
    <submittedName>
        <fullName evidence="1">Uncharacterized protein</fullName>
    </submittedName>
</protein>
<name>A0A917QTP9_9NOCA</name>
<reference evidence="1" key="2">
    <citation type="submission" date="2020-09" db="EMBL/GenBank/DDBJ databases">
        <authorList>
            <person name="Sun Q."/>
            <person name="Zhou Y."/>
        </authorList>
    </citation>
    <scope>NUCLEOTIDE SEQUENCE</scope>
    <source>
        <strain evidence="1">CGMCC 4.7278</strain>
    </source>
</reference>
<organism evidence="1 2">
    <name type="scientific">Nocardia camponoti</name>
    <dbReference type="NCBI Taxonomy" id="1616106"/>
    <lineage>
        <taxon>Bacteria</taxon>
        <taxon>Bacillati</taxon>
        <taxon>Actinomycetota</taxon>
        <taxon>Actinomycetes</taxon>
        <taxon>Mycobacteriales</taxon>
        <taxon>Nocardiaceae</taxon>
        <taxon>Nocardia</taxon>
    </lineage>
</organism>
<reference evidence="1" key="1">
    <citation type="journal article" date="2014" name="Int. J. Syst. Evol. Microbiol.">
        <title>Complete genome sequence of Corynebacterium casei LMG S-19264T (=DSM 44701T), isolated from a smear-ripened cheese.</title>
        <authorList>
            <consortium name="US DOE Joint Genome Institute (JGI-PGF)"/>
            <person name="Walter F."/>
            <person name="Albersmeier A."/>
            <person name="Kalinowski J."/>
            <person name="Ruckert C."/>
        </authorList>
    </citation>
    <scope>NUCLEOTIDE SEQUENCE</scope>
    <source>
        <strain evidence="1">CGMCC 4.7278</strain>
    </source>
</reference>
<dbReference type="EMBL" id="BMMW01000006">
    <property type="protein sequence ID" value="GGK67524.1"/>
    <property type="molecule type" value="Genomic_DNA"/>
</dbReference>
<accession>A0A917QTP9</accession>
<evidence type="ECO:0000313" key="1">
    <source>
        <dbReference type="EMBL" id="GGK67524.1"/>
    </source>
</evidence>
<comment type="caution">
    <text evidence="1">The sequence shown here is derived from an EMBL/GenBank/DDBJ whole genome shotgun (WGS) entry which is preliminary data.</text>
</comment>
<evidence type="ECO:0000313" key="2">
    <source>
        <dbReference type="Proteomes" id="UP000612956"/>
    </source>
</evidence>
<dbReference type="Proteomes" id="UP000612956">
    <property type="component" value="Unassembled WGS sequence"/>
</dbReference>
<dbReference type="AlphaFoldDB" id="A0A917QTP9"/>
<sequence>MSVTAVHFSPPAQLTIVITNGMVVGLGFGCSHKCWRTAATFYSIPGKAINASFVDWCSCA</sequence>
<keyword evidence="2" id="KW-1185">Reference proteome</keyword>
<gene>
    <name evidence="1" type="ORF">GCM10011591_44620</name>
</gene>
<proteinExistence type="predicted"/>